<evidence type="ECO:0000256" key="1">
    <source>
        <dbReference type="ARBA" id="ARBA00023125"/>
    </source>
</evidence>
<dbReference type="NCBIfam" id="TIGR00103">
    <property type="entry name" value="DNA_YbaB_EbfC"/>
    <property type="match status" value="1"/>
</dbReference>
<dbReference type="GO" id="GO:0043590">
    <property type="term" value="C:bacterial nucleoid"/>
    <property type="evidence" value="ECO:0007669"/>
    <property type="project" value="UniProtKB-UniRule"/>
</dbReference>
<dbReference type="InterPro" id="IPR036894">
    <property type="entry name" value="YbaB-like_sf"/>
</dbReference>
<keyword evidence="6" id="KW-1185">Reference proteome</keyword>
<evidence type="ECO:0000256" key="3">
    <source>
        <dbReference type="SAM" id="Coils"/>
    </source>
</evidence>
<proteinExistence type="inferred from homology"/>
<evidence type="ECO:0000256" key="4">
    <source>
        <dbReference type="SAM" id="MobiDB-lite"/>
    </source>
</evidence>
<dbReference type="EMBL" id="JAEQMG010000139">
    <property type="protein sequence ID" value="MBK6089449.1"/>
    <property type="molecule type" value="Genomic_DNA"/>
</dbReference>
<comment type="similarity">
    <text evidence="2">Belongs to the YbaB/EbfC family.</text>
</comment>
<comment type="subunit">
    <text evidence="2">Homodimer.</text>
</comment>
<keyword evidence="1 2" id="KW-0238">DNA-binding</keyword>
<evidence type="ECO:0000313" key="6">
    <source>
        <dbReference type="Proteomes" id="UP000633365"/>
    </source>
</evidence>
<dbReference type="Pfam" id="PF02575">
    <property type="entry name" value="YbaB_DNA_bd"/>
    <property type="match status" value="1"/>
</dbReference>
<keyword evidence="2" id="KW-0963">Cytoplasm</keyword>
<keyword evidence="3" id="KW-0175">Coiled coil</keyword>
<dbReference type="PIRSF" id="PIRSF004555">
    <property type="entry name" value="UCP004555"/>
    <property type="match status" value="1"/>
</dbReference>
<evidence type="ECO:0000256" key="2">
    <source>
        <dbReference type="HAMAP-Rule" id="MF_00274"/>
    </source>
</evidence>
<dbReference type="GO" id="GO:0003677">
    <property type="term" value="F:DNA binding"/>
    <property type="evidence" value="ECO:0007669"/>
    <property type="project" value="UniProtKB-UniRule"/>
</dbReference>
<reference evidence="5" key="1">
    <citation type="submission" date="2021-01" db="EMBL/GenBank/DDBJ databases">
        <title>Genome public.</title>
        <authorList>
            <person name="Liu C."/>
            <person name="Sun Q."/>
        </authorList>
    </citation>
    <scope>NUCLEOTIDE SEQUENCE</scope>
    <source>
        <strain evidence="5">M6</strain>
    </source>
</reference>
<dbReference type="AlphaFoldDB" id="A0A934WT55"/>
<dbReference type="SUPFAM" id="SSF82607">
    <property type="entry name" value="YbaB-like"/>
    <property type="match status" value="1"/>
</dbReference>
<protein>
    <recommendedName>
        <fullName evidence="2">Nucleoid-associated protein JKK62_12500</fullName>
    </recommendedName>
</protein>
<dbReference type="PANTHER" id="PTHR33449">
    <property type="entry name" value="NUCLEOID-ASSOCIATED PROTEIN YBAB"/>
    <property type="match status" value="1"/>
</dbReference>
<evidence type="ECO:0000313" key="5">
    <source>
        <dbReference type="EMBL" id="MBK6089449.1"/>
    </source>
</evidence>
<gene>
    <name evidence="5" type="ORF">JKK62_12500</name>
</gene>
<comment type="subcellular location">
    <subcellularLocation>
        <location evidence="2">Cytoplasm</location>
        <location evidence="2">Nucleoid</location>
    </subcellularLocation>
</comment>
<sequence length="116" mass="12252">MKARLPKGYGSGGANNIQQLARQAQKLQDDMEAVSAELEAKEYEAAAGGGAVKVAVTGKMELTKVEISPEVVDPEDVEMLADLVMAAANEALRSAAKEKEERMESISGGLNIPGMF</sequence>
<feature type="coiled-coil region" evidence="3">
    <location>
        <begin position="17"/>
        <end position="44"/>
    </location>
</feature>
<dbReference type="GO" id="GO:0005829">
    <property type="term" value="C:cytosol"/>
    <property type="evidence" value="ECO:0007669"/>
    <property type="project" value="TreeGrafter"/>
</dbReference>
<comment type="function">
    <text evidence="2">Binds to DNA and alters its conformation. May be involved in regulation of gene expression, nucleoid organization and DNA protection.</text>
</comment>
<organism evidence="5 6">
    <name type="scientific">Ruminococcus difficilis</name>
    <dbReference type="NCBI Taxonomy" id="2763069"/>
    <lineage>
        <taxon>Bacteria</taxon>
        <taxon>Bacillati</taxon>
        <taxon>Bacillota</taxon>
        <taxon>Clostridia</taxon>
        <taxon>Eubacteriales</taxon>
        <taxon>Oscillospiraceae</taxon>
        <taxon>Ruminococcus</taxon>
    </lineage>
</organism>
<dbReference type="PANTHER" id="PTHR33449:SF1">
    <property type="entry name" value="NUCLEOID-ASSOCIATED PROTEIN YBAB"/>
    <property type="match status" value="1"/>
</dbReference>
<dbReference type="RefSeq" id="WP_201428173.1">
    <property type="nucleotide sequence ID" value="NZ_JAEQMG010000139.1"/>
</dbReference>
<accession>A0A934WT55</accession>
<dbReference type="Gene3D" id="3.30.1310.10">
    <property type="entry name" value="Nucleoid-associated protein YbaB-like domain"/>
    <property type="match status" value="1"/>
</dbReference>
<dbReference type="Proteomes" id="UP000633365">
    <property type="component" value="Unassembled WGS sequence"/>
</dbReference>
<dbReference type="HAMAP" id="MF_00274">
    <property type="entry name" value="DNA_YbaB_EbfC"/>
    <property type="match status" value="1"/>
</dbReference>
<comment type="caution">
    <text evidence="5">The sequence shown here is derived from an EMBL/GenBank/DDBJ whole genome shotgun (WGS) entry which is preliminary data.</text>
</comment>
<feature type="region of interest" description="Disordered" evidence="4">
    <location>
        <begin position="96"/>
        <end position="116"/>
    </location>
</feature>
<name>A0A934WT55_9FIRM</name>
<dbReference type="InterPro" id="IPR004401">
    <property type="entry name" value="YbaB/EbfC"/>
</dbReference>